<organism evidence="2 3">
    <name type="scientific">Phaeodactylibacter xiamenensis</name>
    <dbReference type="NCBI Taxonomy" id="1524460"/>
    <lineage>
        <taxon>Bacteria</taxon>
        <taxon>Pseudomonadati</taxon>
        <taxon>Bacteroidota</taxon>
        <taxon>Saprospiria</taxon>
        <taxon>Saprospirales</taxon>
        <taxon>Haliscomenobacteraceae</taxon>
        <taxon>Phaeodactylibacter</taxon>
    </lineage>
</organism>
<accession>A0A098S0W8</accession>
<evidence type="ECO:0000259" key="1">
    <source>
        <dbReference type="Pfam" id="PF00156"/>
    </source>
</evidence>
<keyword evidence="2" id="KW-0328">Glycosyltransferase</keyword>
<comment type="caution">
    <text evidence="2">The sequence shown here is derived from an EMBL/GenBank/DDBJ whole genome shotgun (WGS) entry which is preliminary data.</text>
</comment>
<dbReference type="AlphaFoldDB" id="A0A098S0W8"/>
<dbReference type="STRING" id="1524460.IX84_25730"/>
<sequence length="168" mass="18927">MPTTMKILNHSQIQQKIKRLAIEILEDNYEEPELILAGINNNGMEFAQMLMQALLDITDQHITLTRIRLNPAAPLKEGINLEMPASELEGKTIIIVDDVANTGRTIFYATQPLMSVLPKKVEVAVLIDRTHKTFPIRVDYVGLSLATTLMEDIDVQIRDVSEQSVFLN</sequence>
<dbReference type="InterPro" id="IPR029057">
    <property type="entry name" value="PRTase-like"/>
</dbReference>
<proteinExistence type="predicted"/>
<dbReference type="InterPro" id="IPR000836">
    <property type="entry name" value="PRTase_dom"/>
</dbReference>
<dbReference type="SUPFAM" id="SSF53271">
    <property type="entry name" value="PRTase-like"/>
    <property type="match status" value="1"/>
</dbReference>
<dbReference type="Pfam" id="PF00156">
    <property type="entry name" value="Pribosyltran"/>
    <property type="match status" value="1"/>
</dbReference>
<protein>
    <submittedName>
        <fullName evidence="2">Phosphoribosyltransferase</fullName>
    </submittedName>
</protein>
<reference evidence="2 3" key="1">
    <citation type="journal article" date="2014" name="Int. J. Syst. Evol. Microbiol.">
        <title>Phaeodactylibacter xiamenensis gen. nov., sp. nov., a member of the family Saprospiraceae isolated from the marine alga Phaeodactylum tricornutum.</title>
        <authorList>
            <person name="Chen Z.Jr."/>
            <person name="Lei X."/>
            <person name="Lai Q."/>
            <person name="Li Y."/>
            <person name="Zhang B."/>
            <person name="Zhang J."/>
            <person name="Zhang H."/>
            <person name="Yang L."/>
            <person name="Zheng W."/>
            <person name="Tian Y."/>
            <person name="Yu Z."/>
            <person name="Xu H.Jr."/>
            <person name="Zheng T."/>
        </authorList>
    </citation>
    <scope>NUCLEOTIDE SEQUENCE [LARGE SCALE GENOMIC DNA]</scope>
    <source>
        <strain evidence="2 3">KD52</strain>
    </source>
</reference>
<keyword evidence="2" id="KW-0808">Transferase</keyword>
<evidence type="ECO:0000313" key="3">
    <source>
        <dbReference type="Proteomes" id="UP000029736"/>
    </source>
</evidence>
<dbReference type="CDD" id="cd06223">
    <property type="entry name" value="PRTases_typeI"/>
    <property type="match status" value="1"/>
</dbReference>
<dbReference type="GO" id="GO:0016757">
    <property type="term" value="F:glycosyltransferase activity"/>
    <property type="evidence" value="ECO:0007669"/>
    <property type="project" value="UniProtKB-KW"/>
</dbReference>
<dbReference type="PANTHER" id="PTHR11608:SF0">
    <property type="entry name" value="BIFUNCTIONAL PROTEIN PYRR"/>
    <property type="match status" value="1"/>
</dbReference>
<dbReference type="Proteomes" id="UP000029736">
    <property type="component" value="Unassembled WGS sequence"/>
</dbReference>
<dbReference type="InterPro" id="IPR050137">
    <property type="entry name" value="PyrR_bifunctional"/>
</dbReference>
<dbReference type="PANTHER" id="PTHR11608">
    <property type="entry name" value="BIFUNCTIONAL PROTEIN PYRR"/>
    <property type="match status" value="1"/>
</dbReference>
<dbReference type="EMBL" id="JPOS01000083">
    <property type="protein sequence ID" value="KGE85999.1"/>
    <property type="molecule type" value="Genomic_DNA"/>
</dbReference>
<evidence type="ECO:0000313" key="2">
    <source>
        <dbReference type="EMBL" id="KGE85999.1"/>
    </source>
</evidence>
<dbReference type="Gene3D" id="3.40.50.2020">
    <property type="match status" value="1"/>
</dbReference>
<feature type="domain" description="Phosphoribosyltransferase" evidence="1">
    <location>
        <begin position="6"/>
        <end position="145"/>
    </location>
</feature>
<gene>
    <name evidence="2" type="ORF">IX84_25730</name>
</gene>
<name>A0A098S0W8_9BACT</name>
<keyword evidence="3" id="KW-1185">Reference proteome</keyword>